<name>A0A182SPL4_9DIPT</name>
<protein>
    <submittedName>
        <fullName evidence="2">Uncharacterized protein</fullName>
    </submittedName>
</protein>
<keyword evidence="1" id="KW-0472">Membrane</keyword>
<reference evidence="3" key="1">
    <citation type="submission" date="2013-09" db="EMBL/GenBank/DDBJ databases">
        <title>The Genome Sequence of Anopheles maculatus species B.</title>
        <authorList>
            <consortium name="The Broad Institute Genomics Platform"/>
            <person name="Neafsey D.E."/>
            <person name="Besansky N."/>
            <person name="Howell P."/>
            <person name="Walton C."/>
            <person name="Young S.K."/>
            <person name="Zeng Q."/>
            <person name="Gargeya S."/>
            <person name="Fitzgerald M."/>
            <person name="Haas B."/>
            <person name="Abouelleil A."/>
            <person name="Allen A.W."/>
            <person name="Alvarado L."/>
            <person name="Arachchi H.M."/>
            <person name="Berlin A.M."/>
            <person name="Chapman S.B."/>
            <person name="Gainer-Dewar J."/>
            <person name="Goldberg J."/>
            <person name="Griggs A."/>
            <person name="Gujja S."/>
            <person name="Hansen M."/>
            <person name="Howarth C."/>
            <person name="Imamovic A."/>
            <person name="Ireland A."/>
            <person name="Larimer J."/>
            <person name="McCowan C."/>
            <person name="Murphy C."/>
            <person name="Pearson M."/>
            <person name="Poon T.W."/>
            <person name="Priest M."/>
            <person name="Roberts A."/>
            <person name="Saif S."/>
            <person name="Shea T."/>
            <person name="Sisk P."/>
            <person name="Sykes S."/>
            <person name="Wortman J."/>
            <person name="Nusbaum C."/>
            <person name="Birren B."/>
        </authorList>
    </citation>
    <scope>NUCLEOTIDE SEQUENCE [LARGE SCALE GENOMIC DNA]</scope>
    <source>
        <strain evidence="3">maculatus3</strain>
    </source>
</reference>
<dbReference type="EnsemblMetazoa" id="AMAM010888-RA">
    <property type="protein sequence ID" value="AMAM010888-PA"/>
    <property type="gene ID" value="AMAM010888"/>
</dbReference>
<dbReference type="AlphaFoldDB" id="A0A182SPL4"/>
<feature type="transmembrane region" description="Helical" evidence="1">
    <location>
        <begin position="89"/>
        <end position="108"/>
    </location>
</feature>
<proteinExistence type="predicted"/>
<reference evidence="2" key="2">
    <citation type="submission" date="2020-05" db="UniProtKB">
        <authorList>
            <consortium name="EnsemblMetazoa"/>
        </authorList>
    </citation>
    <scope>IDENTIFICATION</scope>
    <source>
        <strain evidence="2">maculatus3</strain>
    </source>
</reference>
<dbReference type="VEuPathDB" id="VectorBase:AMAM010888"/>
<keyword evidence="1" id="KW-0812">Transmembrane</keyword>
<keyword evidence="1" id="KW-1133">Transmembrane helix</keyword>
<organism evidence="2 3">
    <name type="scientific">Anopheles maculatus</name>
    <dbReference type="NCBI Taxonomy" id="74869"/>
    <lineage>
        <taxon>Eukaryota</taxon>
        <taxon>Metazoa</taxon>
        <taxon>Ecdysozoa</taxon>
        <taxon>Arthropoda</taxon>
        <taxon>Hexapoda</taxon>
        <taxon>Insecta</taxon>
        <taxon>Pterygota</taxon>
        <taxon>Neoptera</taxon>
        <taxon>Endopterygota</taxon>
        <taxon>Diptera</taxon>
        <taxon>Nematocera</taxon>
        <taxon>Culicoidea</taxon>
        <taxon>Culicidae</taxon>
        <taxon>Anophelinae</taxon>
        <taxon>Anopheles</taxon>
        <taxon>Anopheles maculatus group</taxon>
    </lineage>
</organism>
<dbReference type="Proteomes" id="UP000075901">
    <property type="component" value="Unassembled WGS sequence"/>
</dbReference>
<accession>A0A182SPL4</accession>
<evidence type="ECO:0000313" key="2">
    <source>
        <dbReference type="EnsemblMetazoa" id="AMAM010888-PA"/>
    </source>
</evidence>
<sequence>MSTPALTRTKELDCLPHDMDTLSGPGEIVITAPDITQNNARMESKEHSSRDIKPEFVQTKSLDFEAQLKRKCALCASEYFVPFRLVPSFVAFCLSLSLSLSCFLLPVFKSSSSTTQKDRVLNYSFPKKFFFL</sequence>
<keyword evidence="3" id="KW-1185">Reference proteome</keyword>
<evidence type="ECO:0000313" key="3">
    <source>
        <dbReference type="Proteomes" id="UP000075901"/>
    </source>
</evidence>
<evidence type="ECO:0000256" key="1">
    <source>
        <dbReference type="SAM" id="Phobius"/>
    </source>
</evidence>